<keyword evidence="4" id="KW-1185">Reference proteome</keyword>
<organism evidence="3 4">
    <name type="scientific">Limnobacter litoralis</name>
    <dbReference type="NCBI Taxonomy" id="481366"/>
    <lineage>
        <taxon>Bacteria</taxon>
        <taxon>Pseudomonadati</taxon>
        <taxon>Pseudomonadota</taxon>
        <taxon>Betaproteobacteria</taxon>
        <taxon>Burkholderiales</taxon>
        <taxon>Burkholderiaceae</taxon>
        <taxon>Limnobacter</taxon>
    </lineage>
</organism>
<evidence type="ECO:0000313" key="3">
    <source>
        <dbReference type="EMBL" id="GLR26997.1"/>
    </source>
</evidence>
<dbReference type="EMBL" id="BSOJ01000021">
    <property type="protein sequence ID" value="GLR26997.1"/>
    <property type="molecule type" value="Genomic_DNA"/>
</dbReference>
<dbReference type="PANTHER" id="PTHR46361:SF3">
    <property type="entry name" value="ELECTRON CARRIER_ PROTEIN DISULFIDE OXIDOREDUCTASE"/>
    <property type="match status" value="1"/>
</dbReference>
<dbReference type="InterPro" id="IPR006869">
    <property type="entry name" value="DUF547"/>
</dbReference>
<protein>
    <submittedName>
        <fullName evidence="3">DUF547 domain-containing protein</fullName>
    </submittedName>
</protein>
<accession>A0ABQ5YSF9</accession>
<dbReference type="Pfam" id="PF04784">
    <property type="entry name" value="DUF547"/>
    <property type="match status" value="1"/>
</dbReference>
<dbReference type="RefSeq" id="WP_284281700.1">
    <property type="nucleotide sequence ID" value="NZ_BSOJ01000021.1"/>
</dbReference>
<feature type="domain" description="DUF547" evidence="2">
    <location>
        <begin position="83"/>
        <end position="194"/>
    </location>
</feature>
<evidence type="ECO:0000256" key="1">
    <source>
        <dbReference type="SAM" id="SignalP"/>
    </source>
</evidence>
<gene>
    <name evidence="3" type="ORF">GCM10007875_20870</name>
</gene>
<dbReference type="Proteomes" id="UP001156664">
    <property type="component" value="Unassembled WGS sequence"/>
</dbReference>
<keyword evidence="1" id="KW-0732">Signal</keyword>
<comment type="caution">
    <text evidence="3">The sequence shown here is derived from an EMBL/GenBank/DDBJ whole genome shotgun (WGS) entry which is preliminary data.</text>
</comment>
<name>A0ABQ5YSF9_9BURK</name>
<evidence type="ECO:0000259" key="2">
    <source>
        <dbReference type="Pfam" id="PF04784"/>
    </source>
</evidence>
<feature type="signal peptide" evidence="1">
    <location>
        <begin position="1"/>
        <end position="26"/>
    </location>
</feature>
<evidence type="ECO:0000313" key="4">
    <source>
        <dbReference type="Proteomes" id="UP001156664"/>
    </source>
</evidence>
<sequence length="272" mass="30997">MFNRMRIVLTGLICAGFMQVATLAWATPIDSNFKQWNQLLQKHVQWLPGKTQSRVDYAGFKSDKAQLDSVLKEWSGLTQAEFSKMDVNTQKAFLINAYNGFTIELILSKYPDLKSIKDLGSLFSSPWKKDFFTLLGATHNLDWIENSQLRAKYKDPRIHTAINCASIGCPALLDEAFVPGKLDKQLDEGMQRFLKDHTRNYVKDGELHVSPIFKWFGDDFAKGYQGFNSIQDVFAKYASVLGNSPQDVAAIQSKSMPVQFEDYDWSLNDIKR</sequence>
<reference evidence="4" key="1">
    <citation type="journal article" date="2019" name="Int. J. Syst. Evol. Microbiol.">
        <title>The Global Catalogue of Microorganisms (GCM) 10K type strain sequencing project: providing services to taxonomists for standard genome sequencing and annotation.</title>
        <authorList>
            <consortium name="The Broad Institute Genomics Platform"/>
            <consortium name="The Broad Institute Genome Sequencing Center for Infectious Disease"/>
            <person name="Wu L."/>
            <person name="Ma J."/>
        </authorList>
    </citation>
    <scope>NUCLEOTIDE SEQUENCE [LARGE SCALE GENOMIC DNA]</scope>
    <source>
        <strain evidence="4">NBRC 105857</strain>
    </source>
</reference>
<feature type="chain" id="PRO_5046222258" evidence="1">
    <location>
        <begin position="27"/>
        <end position="272"/>
    </location>
</feature>
<proteinExistence type="predicted"/>
<dbReference type="PANTHER" id="PTHR46361">
    <property type="entry name" value="ELECTRON CARRIER/ PROTEIN DISULFIDE OXIDOREDUCTASE"/>
    <property type="match status" value="1"/>
</dbReference>